<dbReference type="Proteomes" id="UP001165101">
    <property type="component" value="Unassembled WGS sequence"/>
</dbReference>
<protein>
    <submittedName>
        <fullName evidence="1">Unnamed protein product</fullName>
    </submittedName>
</protein>
<organism evidence="1 2">
    <name type="scientific">Candida boidinii</name>
    <name type="common">Yeast</name>
    <dbReference type="NCBI Taxonomy" id="5477"/>
    <lineage>
        <taxon>Eukaryota</taxon>
        <taxon>Fungi</taxon>
        <taxon>Dikarya</taxon>
        <taxon>Ascomycota</taxon>
        <taxon>Saccharomycotina</taxon>
        <taxon>Pichiomycetes</taxon>
        <taxon>Pichiales</taxon>
        <taxon>Pichiaceae</taxon>
        <taxon>Ogataea</taxon>
        <taxon>Ogataea/Candida clade</taxon>
    </lineage>
</organism>
<gene>
    <name evidence="1" type="ORF">Cboi01_000180900</name>
</gene>
<dbReference type="EMBL" id="BSXV01000721">
    <property type="protein sequence ID" value="GME90348.1"/>
    <property type="molecule type" value="Genomic_DNA"/>
</dbReference>
<name>A0ACB5TL98_CANBO</name>
<sequence>MDLENTICFQYEPPQTFLDDIQGCLWCNMYFIFNKRMKRVAYINLMSTILPPNKNNELNSIIRRRNSKIGTLDEETDVFDETQEEYDLRYNDTTNPMYADVFEDDNDEDDIIEEEDDEVDDDDEDEGYQGYNDDDEDSHRRVNGAKFSNGRGSNGVSKFRNSNNRRFNNDNNGNVSKSNTTSASPIIRNDDDDEGIATDDANELKDEKNYETIIEDEIRGDLVDQNAKDDDDEGTELSNSAGAFDSDVEMN</sequence>
<keyword evidence="2" id="KW-1185">Reference proteome</keyword>
<proteinExistence type="predicted"/>
<accession>A0ACB5TL98</accession>
<evidence type="ECO:0000313" key="1">
    <source>
        <dbReference type="EMBL" id="GME90348.1"/>
    </source>
</evidence>
<comment type="caution">
    <text evidence="1">The sequence shown here is derived from an EMBL/GenBank/DDBJ whole genome shotgun (WGS) entry which is preliminary data.</text>
</comment>
<reference evidence="1" key="1">
    <citation type="submission" date="2023-04" db="EMBL/GenBank/DDBJ databases">
        <title>Candida boidinii NBRC 1967.</title>
        <authorList>
            <person name="Ichikawa N."/>
            <person name="Sato H."/>
            <person name="Tonouchi N."/>
        </authorList>
    </citation>
    <scope>NUCLEOTIDE SEQUENCE</scope>
    <source>
        <strain evidence="1">NBRC 1967</strain>
    </source>
</reference>
<evidence type="ECO:0000313" key="2">
    <source>
        <dbReference type="Proteomes" id="UP001165101"/>
    </source>
</evidence>